<dbReference type="InterPro" id="IPR011662">
    <property type="entry name" value="Secretin/TonB_short_N"/>
</dbReference>
<dbReference type="InterPro" id="IPR012910">
    <property type="entry name" value="Plug_dom"/>
</dbReference>
<dbReference type="InterPro" id="IPR010105">
    <property type="entry name" value="TonB_sidphr_rcpt"/>
</dbReference>
<keyword evidence="14" id="KW-0732">Signal</keyword>
<evidence type="ECO:0000256" key="5">
    <source>
        <dbReference type="ARBA" id="ARBA00022496"/>
    </source>
</evidence>
<dbReference type="PROSITE" id="PS52016">
    <property type="entry name" value="TONB_DEPENDENT_REC_3"/>
    <property type="match status" value="1"/>
</dbReference>
<evidence type="ECO:0000256" key="6">
    <source>
        <dbReference type="ARBA" id="ARBA00022692"/>
    </source>
</evidence>
<dbReference type="Pfam" id="PF00593">
    <property type="entry name" value="TonB_dep_Rec_b-barrel"/>
    <property type="match status" value="1"/>
</dbReference>
<dbReference type="EMBL" id="NEVM01000005">
    <property type="protein sequence ID" value="OZI31459.1"/>
    <property type="molecule type" value="Genomic_DNA"/>
</dbReference>
<evidence type="ECO:0000256" key="12">
    <source>
        <dbReference type="PROSITE-ProRule" id="PRU01360"/>
    </source>
</evidence>
<reference evidence="17" key="1">
    <citation type="submission" date="2017-05" db="EMBL/GenBank/DDBJ databases">
        <title>Complete and WGS of Bordetella genogroups.</title>
        <authorList>
            <person name="Spilker T."/>
            <person name="Lipuma J."/>
        </authorList>
    </citation>
    <scope>NUCLEOTIDE SEQUENCE [LARGE SCALE GENOMIC DNA]</scope>
    <source>
        <strain evidence="17">AU16122</strain>
    </source>
</reference>
<feature type="domain" description="Secretin/TonB short N-terminal" evidence="15">
    <location>
        <begin position="72"/>
        <end position="122"/>
    </location>
</feature>
<dbReference type="InterPro" id="IPR036942">
    <property type="entry name" value="Beta-barrel_TonB_sf"/>
</dbReference>
<comment type="similarity">
    <text evidence="2 12 13">Belongs to the TonB-dependent receptor family.</text>
</comment>
<keyword evidence="5" id="KW-0406">Ion transport</keyword>
<comment type="caution">
    <text evidence="16">The sequence shown here is derived from an EMBL/GenBank/DDBJ whole genome shotgun (WGS) entry which is preliminary data.</text>
</comment>
<keyword evidence="4 12" id="KW-1134">Transmembrane beta strand</keyword>
<protein>
    <recommendedName>
        <fullName evidence="15">Secretin/TonB short N-terminal domain-containing protein</fullName>
    </recommendedName>
</protein>
<dbReference type="InterPro" id="IPR037066">
    <property type="entry name" value="Plug_dom_sf"/>
</dbReference>
<dbReference type="Gene3D" id="2.40.170.20">
    <property type="entry name" value="TonB-dependent receptor, beta-barrel domain"/>
    <property type="match status" value="1"/>
</dbReference>
<evidence type="ECO:0000256" key="2">
    <source>
        <dbReference type="ARBA" id="ARBA00009810"/>
    </source>
</evidence>
<evidence type="ECO:0000256" key="9">
    <source>
        <dbReference type="ARBA" id="ARBA00023136"/>
    </source>
</evidence>
<evidence type="ECO:0000313" key="16">
    <source>
        <dbReference type="EMBL" id="OZI31459.1"/>
    </source>
</evidence>
<dbReference type="PROSITE" id="PS51257">
    <property type="entry name" value="PROKAR_LIPOPROTEIN"/>
    <property type="match status" value="1"/>
</dbReference>
<keyword evidence="9 12" id="KW-0472">Membrane</keyword>
<dbReference type="PANTHER" id="PTHR32552">
    <property type="entry name" value="FERRICHROME IRON RECEPTOR-RELATED"/>
    <property type="match status" value="1"/>
</dbReference>
<keyword evidence="5" id="KW-0410">Iron transport</keyword>
<name>A0A261S284_9BORD</name>
<evidence type="ECO:0000256" key="14">
    <source>
        <dbReference type="SAM" id="SignalP"/>
    </source>
</evidence>
<dbReference type="InterPro" id="IPR039426">
    <property type="entry name" value="TonB-dep_rcpt-like"/>
</dbReference>
<dbReference type="AlphaFoldDB" id="A0A261S284"/>
<dbReference type="PANTHER" id="PTHR32552:SF82">
    <property type="entry name" value="FCUA PROTEIN"/>
    <property type="match status" value="1"/>
</dbReference>
<keyword evidence="3 12" id="KW-0813">Transport</keyword>
<dbReference type="GO" id="GO:0038023">
    <property type="term" value="F:signaling receptor activity"/>
    <property type="evidence" value="ECO:0007669"/>
    <property type="project" value="InterPro"/>
</dbReference>
<evidence type="ECO:0000256" key="11">
    <source>
        <dbReference type="ARBA" id="ARBA00023237"/>
    </source>
</evidence>
<sequence>MSRLSQSALAWTAPLLVFASAAACAGWASDAQAQARPAPRSGPQANSARDYDIPAGPLRDALLRFSAAAGVYLVGASEQAQGKASPGLRGRYTTDAGFAALLAGTGLEAYRQPDGSYGLRPAPPAPAAVATLEPVTVTAGRDHALPPPYAGGQIAAGGRLGFLGNKDVMDTPFNSVTYTESLIRDQQAKSVSDVLANNPSVRIFYPDNDGSTDFFIRGNKVSQLDIAYDGLYGIGTPGIESIERIDVLIGANALLNGLGPIGGVGGMINQVPKNALETPLNRISFGYISTGQFGTTVDLSRRLGPDNHFGIRFTGAYRDGDMAGDHQSQKVGTATLALDWRGENVRLSTHFGYRENDTQSPARTTYLLSNAFHIPAPPDDPRRNWQNDWSYDNTRTTFATARGEVDITPDVTAYAAVGGSRFREEQLFSNTFLLDGDGNIAQRQVYWPLYRDSVSAEAGVRGTLHTGSVKHDWSVAVSGMHVSNGIAQNVLATTYSNIYDPVFISKPSIAGLARAGDVPKTGETSLSGIAVADTLSFAGDKVQLTLGARQQNVNAKSFSDTTGEQLTRYDKSAVTYAAGLNLRPTRKLSLYANYIEGLQQGGTVPAGYANSGSVLRPFLSKQYEVGAKYDFGGLLATLSAYQVTTPNGQADGLVYTSDGKQKTKGLELNVYGEVTRDVRVLGGMALIDARQTRTANGANDGKKVNGASDVQVNLGAEWDPGILPGLTLSGRGIYTGPQYIDAGNQQSIPSWIRYDAGLRYQTTLAGRQTVVRFNVENIANKSYWIGGQGYLMQGRPRTYMLSVSVDM</sequence>
<evidence type="ECO:0000313" key="17">
    <source>
        <dbReference type="Proteomes" id="UP000216020"/>
    </source>
</evidence>
<dbReference type="Gene3D" id="2.170.130.10">
    <property type="entry name" value="TonB-dependent receptor, plug domain"/>
    <property type="match status" value="1"/>
</dbReference>
<accession>A0A261S284</accession>
<dbReference type="NCBIfam" id="TIGR01783">
    <property type="entry name" value="TonB-siderophor"/>
    <property type="match status" value="1"/>
</dbReference>
<dbReference type="GO" id="GO:0009279">
    <property type="term" value="C:cell outer membrane"/>
    <property type="evidence" value="ECO:0007669"/>
    <property type="project" value="UniProtKB-SubCell"/>
</dbReference>
<comment type="subcellular location">
    <subcellularLocation>
        <location evidence="1 12">Cell outer membrane</location>
        <topology evidence="1 12">Multi-pass membrane protein</topology>
    </subcellularLocation>
</comment>
<dbReference type="Pfam" id="PF07715">
    <property type="entry name" value="Plug"/>
    <property type="match status" value="1"/>
</dbReference>
<evidence type="ECO:0000256" key="8">
    <source>
        <dbReference type="ARBA" id="ARBA00023077"/>
    </source>
</evidence>
<dbReference type="Proteomes" id="UP000216020">
    <property type="component" value="Unassembled WGS sequence"/>
</dbReference>
<evidence type="ECO:0000256" key="10">
    <source>
        <dbReference type="ARBA" id="ARBA00023170"/>
    </source>
</evidence>
<feature type="signal peptide" evidence="14">
    <location>
        <begin position="1"/>
        <end position="25"/>
    </location>
</feature>
<evidence type="ECO:0000256" key="1">
    <source>
        <dbReference type="ARBA" id="ARBA00004571"/>
    </source>
</evidence>
<organism evidence="16 17">
    <name type="scientific">Bordetella genomosp. 10</name>
    <dbReference type="NCBI Taxonomy" id="1416804"/>
    <lineage>
        <taxon>Bacteria</taxon>
        <taxon>Pseudomonadati</taxon>
        <taxon>Pseudomonadota</taxon>
        <taxon>Betaproteobacteria</taxon>
        <taxon>Burkholderiales</taxon>
        <taxon>Alcaligenaceae</taxon>
        <taxon>Bordetella</taxon>
    </lineage>
</organism>
<evidence type="ECO:0000256" key="3">
    <source>
        <dbReference type="ARBA" id="ARBA00022448"/>
    </source>
</evidence>
<feature type="chain" id="PRO_5012514836" description="Secretin/TonB short N-terminal domain-containing protein" evidence="14">
    <location>
        <begin position="26"/>
        <end position="807"/>
    </location>
</feature>
<dbReference type="InterPro" id="IPR000531">
    <property type="entry name" value="Beta-barrel_TonB"/>
</dbReference>
<proteinExistence type="inferred from homology"/>
<dbReference type="CDD" id="cd01347">
    <property type="entry name" value="ligand_gated_channel"/>
    <property type="match status" value="1"/>
</dbReference>
<dbReference type="RefSeq" id="WP_094855868.1">
    <property type="nucleotide sequence ID" value="NZ_NEVM01000005.1"/>
</dbReference>
<evidence type="ECO:0000256" key="7">
    <source>
        <dbReference type="ARBA" id="ARBA00023004"/>
    </source>
</evidence>
<keyword evidence="8 13" id="KW-0798">TonB box</keyword>
<dbReference type="SUPFAM" id="SSF56935">
    <property type="entry name" value="Porins"/>
    <property type="match status" value="1"/>
</dbReference>
<dbReference type="GO" id="GO:0015891">
    <property type="term" value="P:siderophore transport"/>
    <property type="evidence" value="ECO:0007669"/>
    <property type="project" value="InterPro"/>
</dbReference>
<gene>
    <name evidence="16" type="ORF">CAL29_26540</name>
</gene>
<dbReference type="Gene3D" id="3.55.50.30">
    <property type="match status" value="1"/>
</dbReference>
<keyword evidence="7" id="KW-0408">Iron</keyword>
<evidence type="ECO:0000256" key="4">
    <source>
        <dbReference type="ARBA" id="ARBA00022452"/>
    </source>
</evidence>
<keyword evidence="6 12" id="KW-0812">Transmembrane</keyword>
<dbReference type="SMART" id="SM00965">
    <property type="entry name" value="STN"/>
    <property type="match status" value="1"/>
</dbReference>
<evidence type="ECO:0000259" key="15">
    <source>
        <dbReference type="SMART" id="SM00965"/>
    </source>
</evidence>
<keyword evidence="11 12" id="KW-0998">Cell outer membrane</keyword>
<keyword evidence="10" id="KW-0675">Receptor</keyword>
<evidence type="ECO:0000256" key="13">
    <source>
        <dbReference type="RuleBase" id="RU003357"/>
    </source>
</evidence>
<dbReference type="GO" id="GO:0015344">
    <property type="term" value="F:siderophore uptake transmembrane transporter activity"/>
    <property type="evidence" value="ECO:0007669"/>
    <property type="project" value="TreeGrafter"/>
</dbReference>
<dbReference type="Pfam" id="PF07660">
    <property type="entry name" value="STN"/>
    <property type="match status" value="1"/>
</dbReference>
<dbReference type="OrthoDB" id="5346107at2"/>
<keyword evidence="17" id="KW-1185">Reference proteome</keyword>